<accession>A0A3G5AHE3</accession>
<organism evidence="1">
    <name type="scientific">Sylvanvirus sp</name>
    <dbReference type="NCBI Taxonomy" id="2487774"/>
    <lineage>
        <taxon>Viruses</taxon>
    </lineage>
</organism>
<protein>
    <submittedName>
        <fullName evidence="1">Uncharacterized protein</fullName>
    </submittedName>
</protein>
<evidence type="ECO:0000313" key="1">
    <source>
        <dbReference type="EMBL" id="AYV86580.1"/>
    </source>
</evidence>
<reference evidence="1" key="1">
    <citation type="submission" date="2018-10" db="EMBL/GenBank/DDBJ databases">
        <title>Hidden diversity of soil giant viruses.</title>
        <authorList>
            <person name="Schulz F."/>
            <person name="Alteio L."/>
            <person name="Goudeau D."/>
            <person name="Ryan E.M."/>
            <person name="Malmstrom R.R."/>
            <person name="Blanchard J."/>
            <person name="Woyke T."/>
        </authorList>
    </citation>
    <scope>NUCLEOTIDE SEQUENCE</scope>
    <source>
        <strain evidence="1">SYV1</strain>
    </source>
</reference>
<sequence>MIPFFYSSPIKSINDHAPFPSDYASYYQGMFGSNANKSLDNNFFVWRNNIGSIEKPLRLDALKQINLHTTLMLSETSRGKRYSFRVDNSGLLLTEGGFKHQWNTIGSTCMDENSYSSTHRLRFNSIQNWKCRTQVVKSGIAIDTGSIADVNIFKKGDIPSIELRGSVSRVGLFAKVLNQSVGLKVGDIPASSVIGMSIDMIPNRLSLSTLIMPQASIRLGFQYKSIDETKMIHSTIHSNSRTWTASARWAPCINKQLGIWCEGRGYKHPKIESLILGVRSNQSLAFLNSVIDKKSNSINLYGNIDLIGKEMQIGLDDSVFSVGFQVRPNATRSISVGINLED</sequence>
<proteinExistence type="predicted"/>
<gene>
    <name evidence="1" type="ORF">Sylvanvirus3_34</name>
</gene>
<dbReference type="EMBL" id="MK072509">
    <property type="protein sequence ID" value="AYV86580.1"/>
    <property type="molecule type" value="Genomic_DNA"/>
</dbReference>
<name>A0A3G5AHE3_9VIRU</name>